<sequence>MATLLPEDLQVLTFPNWRMMEMKYAREASKEMKVADNRKQSTQMVVGGGQVKMILDPKEKCATTCSSQVHVPHIVGLALSGDNLVAASKILAKDINDEKMTDWAIKESSLASSVTERSGSIVFQ</sequence>
<dbReference type="EMBL" id="CAJPIN010043928">
    <property type="protein sequence ID" value="CAG2065521.1"/>
    <property type="molecule type" value="Genomic_DNA"/>
</dbReference>
<name>A0ABN7PFR6_TIMPD</name>
<reference evidence="1" key="1">
    <citation type="submission" date="2021-03" db="EMBL/GenBank/DDBJ databases">
        <authorList>
            <person name="Tran Van P."/>
        </authorList>
    </citation>
    <scope>NUCLEOTIDE SEQUENCE</scope>
</reference>
<accession>A0ABN7PFR6</accession>
<gene>
    <name evidence="1" type="ORF">TPAB3V08_LOCUS12465</name>
</gene>
<comment type="caution">
    <text evidence="1">The sequence shown here is derived from an EMBL/GenBank/DDBJ whole genome shotgun (WGS) entry which is preliminary data.</text>
</comment>
<dbReference type="Proteomes" id="UP001153148">
    <property type="component" value="Unassembled WGS sequence"/>
</dbReference>
<proteinExistence type="predicted"/>
<protein>
    <submittedName>
        <fullName evidence="1">Uncharacterized protein</fullName>
    </submittedName>
</protein>
<feature type="non-terminal residue" evidence="1">
    <location>
        <position position="124"/>
    </location>
</feature>
<organism evidence="1 2">
    <name type="scientific">Timema podura</name>
    <name type="common">Walking stick</name>
    <dbReference type="NCBI Taxonomy" id="61482"/>
    <lineage>
        <taxon>Eukaryota</taxon>
        <taxon>Metazoa</taxon>
        <taxon>Ecdysozoa</taxon>
        <taxon>Arthropoda</taxon>
        <taxon>Hexapoda</taxon>
        <taxon>Insecta</taxon>
        <taxon>Pterygota</taxon>
        <taxon>Neoptera</taxon>
        <taxon>Polyneoptera</taxon>
        <taxon>Phasmatodea</taxon>
        <taxon>Timematodea</taxon>
        <taxon>Timematoidea</taxon>
        <taxon>Timematidae</taxon>
        <taxon>Timema</taxon>
    </lineage>
</organism>
<evidence type="ECO:0000313" key="2">
    <source>
        <dbReference type="Proteomes" id="UP001153148"/>
    </source>
</evidence>
<evidence type="ECO:0000313" key="1">
    <source>
        <dbReference type="EMBL" id="CAG2065521.1"/>
    </source>
</evidence>
<keyword evidence="2" id="KW-1185">Reference proteome</keyword>